<dbReference type="SUPFAM" id="SSF56425">
    <property type="entry name" value="Succinate dehydrogenase/fumarate reductase flavoprotein, catalytic domain"/>
    <property type="match status" value="1"/>
</dbReference>
<evidence type="ECO:0000259" key="4">
    <source>
        <dbReference type="Pfam" id="PF00890"/>
    </source>
</evidence>
<evidence type="ECO:0000259" key="5">
    <source>
        <dbReference type="Pfam" id="PF02910"/>
    </source>
</evidence>
<evidence type="ECO:0000256" key="3">
    <source>
        <dbReference type="SAM" id="MobiDB-lite"/>
    </source>
</evidence>
<dbReference type="Pfam" id="PF00890">
    <property type="entry name" value="FAD_binding_2"/>
    <property type="match status" value="1"/>
</dbReference>
<dbReference type="RefSeq" id="WP_344672063.1">
    <property type="nucleotide sequence ID" value="NZ_BAAAQN010000104.1"/>
</dbReference>
<dbReference type="PIRSF" id="PIRSF000171">
    <property type="entry name" value="SDHA_APRA_LASPO"/>
    <property type="match status" value="1"/>
</dbReference>
<accession>A0ABN2VML4</accession>
<dbReference type="InterPro" id="IPR027477">
    <property type="entry name" value="Succ_DH/fumarate_Rdtase_cat_sf"/>
</dbReference>
<evidence type="ECO:0000256" key="1">
    <source>
        <dbReference type="ARBA" id="ARBA00022630"/>
    </source>
</evidence>
<dbReference type="Pfam" id="PF02910">
    <property type="entry name" value="Succ_DH_flav_C"/>
    <property type="match status" value="1"/>
</dbReference>
<dbReference type="NCBIfam" id="NF005866">
    <property type="entry name" value="PRK07803.1"/>
    <property type="match status" value="1"/>
</dbReference>
<dbReference type="InterPro" id="IPR015939">
    <property type="entry name" value="Fum_Rdtase/Succ_DH_flav-like_C"/>
</dbReference>
<dbReference type="Gene3D" id="1.20.58.100">
    <property type="entry name" value="Fumarate reductase/succinate dehydrogenase flavoprotein-like, C-terminal domain"/>
    <property type="match status" value="1"/>
</dbReference>
<dbReference type="InterPro" id="IPR036188">
    <property type="entry name" value="FAD/NAD-bd_sf"/>
</dbReference>
<evidence type="ECO:0000256" key="2">
    <source>
        <dbReference type="ARBA" id="ARBA00023002"/>
    </source>
</evidence>
<reference evidence="6 7" key="1">
    <citation type="journal article" date="2019" name="Int. J. Syst. Evol. Microbiol.">
        <title>The Global Catalogue of Microorganisms (GCM) 10K type strain sequencing project: providing services to taxonomists for standard genome sequencing and annotation.</title>
        <authorList>
            <consortium name="The Broad Institute Genomics Platform"/>
            <consortium name="The Broad Institute Genome Sequencing Center for Infectious Disease"/>
            <person name="Wu L."/>
            <person name="Ma J."/>
        </authorList>
    </citation>
    <scope>NUCLEOTIDE SEQUENCE [LARGE SCALE GENOMIC DNA]</scope>
    <source>
        <strain evidence="6 7">JCM 16014</strain>
    </source>
</reference>
<dbReference type="PANTHER" id="PTHR11632:SF51">
    <property type="entry name" value="SUCCINATE DEHYDROGENASE [UBIQUINONE] FLAVOPROTEIN SUBUNIT, MITOCHONDRIAL"/>
    <property type="match status" value="1"/>
</dbReference>
<dbReference type="Proteomes" id="UP001500751">
    <property type="component" value="Unassembled WGS sequence"/>
</dbReference>
<keyword evidence="1" id="KW-0285">Flavoprotein</keyword>
<dbReference type="InterPro" id="IPR037099">
    <property type="entry name" value="Fum_R/Succ_DH_flav-like_C_sf"/>
</dbReference>
<dbReference type="EMBL" id="BAAAQN010000104">
    <property type="protein sequence ID" value="GAA2065654.1"/>
    <property type="molecule type" value="Genomic_DNA"/>
</dbReference>
<feature type="domain" description="Fumarate reductase/succinate dehydrogenase flavoprotein-like C-terminal" evidence="5">
    <location>
        <begin position="491"/>
        <end position="605"/>
    </location>
</feature>
<protein>
    <submittedName>
        <fullName evidence="6">Fumarate reductase/succinate dehydrogenase flavoprotein subunit</fullName>
    </submittedName>
</protein>
<dbReference type="SUPFAM" id="SSF51905">
    <property type="entry name" value="FAD/NAD(P)-binding domain"/>
    <property type="match status" value="1"/>
</dbReference>
<comment type="caution">
    <text evidence="6">The sequence shown here is derived from an EMBL/GenBank/DDBJ whole genome shotgun (WGS) entry which is preliminary data.</text>
</comment>
<feature type="compositionally biased region" description="Basic and acidic residues" evidence="3">
    <location>
        <begin position="641"/>
        <end position="657"/>
    </location>
</feature>
<dbReference type="Gene3D" id="3.90.700.10">
    <property type="entry name" value="Succinate dehydrogenase/fumarate reductase flavoprotein, catalytic domain"/>
    <property type="match status" value="1"/>
</dbReference>
<dbReference type="InterPro" id="IPR003953">
    <property type="entry name" value="FAD-dep_OxRdtase_2_FAD-bd"/>
</dbReference>
<name>A0ABN2VML4_9ACTN</name>
<feature type="region of interest" description="Disordered" evidence="3">
    <location>
        <begin position="636"/>
        <end position="657"/>
    </location>
</feature>
<gene>
    <name evidence="6" type="ORF">GCM10009839_91670</name>
</gene>
<dbReference type="Gene3D" id="3.50.50.60">
    <property type="entry name" value="FAD/NAD(P)-binding domain"/>
    <property type="match status" value="1"/>
</dbReference>
<evidence type="ECO:0000313" key="6">
    <source>
        <dbReference type="EMBL" id="GAA2065654.1"/>
    </source>
</evidence>
<dbReference type="PRINTS" id="PR00368">
    <property type="entry name" value="FADPNR"/>
</dbReference>
<dbReference type="PANTHER" id="PTHR11632">
    <property type="entry name" value="SUCCINATE DEHYDROGENASE 2 FLAVOPROTEIN SUBUNIT"/>
    <property type="match status" value="1"/>
</dbReference>
<keyword evidence="2" id="KW-0560">Oxidoreductase</keyword>
<dbReference type="InterPro" id="IPR030664">
    <property type="entry name" value="SdhA/FrdA/AprA"/>
</dbReference>
<feature type="region of interest" description="Disordered" evidence="3">
    <location>
        <begin position="308"/>
        <end position="329"/>
    </location>
</feature>
<feature type="compositionally biased region" description="Basic and acidic residues" evidence="3">
    <location>
        <begin position="309"/>
        <end position="329"/>
    </location>
</feature>
<organism evidence="6 7">
    <name type="scientific">Catenulispora yoronensis</name>
    <dbReference type="NCBI Taxonomy" id="450799"/>
    <lineage>
        <taxon>Bacteria</taxon>
        <taxon>Bacillati</taxon>
        <taxon>Actinomycetota</taxon>
        <taxon>Actinomycetes</taxon>
        <taxon>Catenulisporales</taxon>
        <taxon>Catenulisporaceae</taxon>
        <taxon>Catenulispora</taxon>
    </lineage>
</organism>
<dbReference type="SUPFAM" id="SSF46977">
    <property type="entry name" value="Succinate dehydrogenase/fumarate reductase flavoprotein C-terminal domain"/>
    <property type="match status" value="1"/>
</dbReference>
<keyword evidence="7" id="KW-1185">Reference proteome</keyword>
<proteinExistence type="predicted"/>
<evidence type="ECO:0000313" key="7">
    <source>
        <dbReference type="Proteomes" id="UP001500751"/>
    </source>
</evidence>
<sequence length="657" mass="72150">MTENAENIERHSYDVVVIGAGGAGLRAAIEARQAGKRVAIISKSLFGKAHTVMAEGGAAAAMGNVNAKDNWQVHFRDTMRGGKFLNHFRMAELHAKEAPDRIWELETWGALFDRTKDGKISQRNFGGHEYPRLAHVGDRTGLELIRTLQQRVVALQQEDKAANGDYESHLRVFAETTIVRLLKDAEGRIAGAVGYYRETGQFVLFQAPAVILATGGIGRSYTVTSNSWEYTGDGHALALLAGATLVNMEFIQFHPTGMVWPPSVKGILVTESVRGDGGVLRNSEGKRFMFDYVPDVFRKQYAETEEEADRWYNDQENNRRPPELLPRDEVARSINSEVKAGRGTPNGGVYLDVSTRLPADEIRRRLPSMYHQFKELADVDITAKPMEVGPTCHYVMGGVEVDPDTQGTNVPGLYAAGECAGGMHGSNRLGGNSLSDLLVFGRRAGLHAAEYLDSFDADGRPAVVAEDVDAAVEEALAPLSNADGENPYTLHHDLQITMNTLVGIIRKPEEVSEALGKLEEFKPRHKKVGSTGGRRFNPGWHVALDLRNMLIVSECVAKAALEREESRGGHTRDDFPAMSPTWRQVNLICSLSADGTGVDLKHQPIPTVRPDLLALFELSELKKYFTDEELAVLEPVAIPEQKADEGAEKSETAAEEK</sequence>
<feature type="domain" description="FAD-dependent oxidoreductase 2 FAD-binding" evidence="4">
    <location>
        <begin position="14"/>
        <end position="434"/>
    </location>
</feature>